<feature type="domain" description="N-acetyltransferase" evidence="1">
    <location>
        <begin position="1"/>
        <end position="141"/>
    </location>
</feature>
<evidence type="ECO:0000313" key="2">
    <source>
        <dbReference type="EMBL" id="MDI6453100.1"/>
    </source>
</evidence>
<evidence type="ECO:0000313" key="3">
    <source>
        <dbReference type="Proteomes" id="UP001431532"/>
    </source>
</evidence>
<sequence>MKIVKVTKENLEYGRQSIELFFDKKTFNQDFLDLPNNVMYVALDETMVIGMVYGYEFDRPDGKEKQLFIYSIDVLKDYRKKHVATKLLEHILKPLETGYYRDAFVITNHTNDAAMNLYRKAGATQVTPRDDQDILFVWKNK</sequence>
<dbReference type="CDD" id="cd04301">
    <property type="entry name" value="NAT_SF"/>
    <property type="match status" value="1"/>
</dbReference>
<dbReference type="Pfam" id="PF00583">
    <property type="entry name" value="Acetyltransf_1"/>
    <property type="match status" value="1"/>
</dbReference>
<proteinExistence type="predicted"/>
<dbReference type="Gene3D" id="3.40.630.30">
    <property type="match status" value="1"/>
</dbReference>
<dbReference type="PROSITE" id="PS51186">
    <property type="entry name" value="GNAT"/>
    <property type="match status" value="1"/>
</dbReference>
<evidence type="ECO:0000259" key="1">
    <source>
        <dbReference type="PROSITE" id="PS51186"/>
    </source>
</evidence>
<dbReference type="SUPFAM" id="SSF55729">
    <property type="entry name" value="Acyl-CoA N-acyltransferases (Nat)"/>
    <property type="match status" value="1"/>
</dbReference>
<dbReference type="InterPro" id="IPR016181">
    <property type="entry name" value="Acyl_CoA_acyltransferase"/>
</dbReference>
<dbReference type="RefSeq" id="WP_282839529.1">
    <property type="nucleotide sequence ID" value="NZ_JASCXW010000017.1"/>
</dbReference>
<dbReference type="InterPro" id="IPR000182">
    <property type="entry name" value="GNAT_dom"/>
</dbReference>
<gene>
    <name evidence="2" type="ORF">QJ521_05960</name>
</gene>
<reference evidence="2" key="1">
    <citation type="submission" date="2023-05" db="EMBL/GenBank/DDBJ databases">
        <title>Mariniplasma microaerophilum sp. nov., a novel anaerobic mollicute isolated from terrestrial mud volcano, Taman Peninsula, Russia.</title>
        <authorList>
            <person name="Khomyakova M.A."/>
            <person name="Merkel A.Y."/>
            <person name="Slobodkin A.I."/>
        </authorList>
    </citation>
    <scope>NUCLEOTIDE SEQUENCE</scope>
    <source>
        <strain evidence="2">M4Ah</strain>
    </source>
</reference>
<organism evidence="2 3">
    <name type="scientific">Peloplasma aerotolerans</name>
    <dbReference type="NCBI Taxonomy" id="3044389"/>
    <lineage>
        <taxon>Bacteria</taxon>
        <taxon>Bacillati</taxon>
        <taxon>Mycoplasmatota</taxon>
        <taxon>Mollicutes</taxon>
        <taxon>Acholeplasmatales</taxon>
        <taxon>Acholeplasmataceae</taxon>
        <taxon>Peloplasma</taxon>
    </lineage>
</organism>
<dbReference type="EMBL" id="JASCXW010000017">
    <property type="protein sequence ID" value="MDI6453100.1"/>
    <property type="molecule type" value="Genomic_DNA"/>
</dbReference>
<dbReference type="Proteomes" id="UP001431532">
    <property type="component" value="Unassembled WGS sequence"/>
</dbReference>
<protein>
    <submittedName>
        <fullName evidence="2">GNAT family N-acetyltransferase</fullName>
    </submittedName>
</protein>
<keyword evidence="3" id="KW-1185">Reference proteome</keyword>
<dbReference type="GO" id="GO:0016747">
    <property type="term" value="F:acyltransferase activity, transferring groups other than amino-acyl groups"/>
    <property type="evidence" value="ECO:0007669"/>
    <property type="project" value="InterPro"/>
</dbReference>
<comment type="caution">
    <text evidence="2">The sequence shown here is derived from an EMBL/GenBank/DDBJ whole genome shotgun (WGS) entry which is preliminary data.</text>
</comment>
<name>A0AAW6U834_9MOLU</name>
<dbReference type="AlphaFoldDB" id="A0AAW6U834"/>
<accession>A0AAW6U834</accession>